<evidence type="ECO:0000256" key="1">
    <source>
        <dbReference type="SAM" id="Phobius"/>
    </source>
</evidence>
<dbReference type="Proteomes" id="UP001501598">
    <property type="component" value="Unassembled WGS sequence"/>
</dbReference>
<dbReference type="EMBL" id="BAABGT010000027">
    <property type="protein sequence ID" value="GAA4543307.1"/>
    <property type="molecule type" value="Genomic_DNA"/>
</dbReference>
<keyword evidence="3" id="KW-1185">Reference proteome</keyword>
<dbReference type="RefSeq" id="WP_345414973.1">
    <property type="nucleotide sequence ID" value="NZ_BAABGT010000027.1"/>
</dbReference>
<sequence>MNSMDPRNDHRLAAAFRDAVPEPPEAGFSADDVRRESHRIGRRNRMLLTGGVAAAVIVLAGGVTTGVVLARDGRTTTSAAAPAQDSGSGARELGAPDLAREAAPGGSGAAVAPAPVGVPLGPASGRDCVNPQDPELRALVDTALPALASARQAPTTMVCRQGGGREVNLEVVDGDLTGLLSVVYTPPGEEPTQTAGAVGWVMEERSTASGGLVTVTSRAQSDSGGVPFAAEVATLADALAPRL</sequence>
<comment type="caution">
    <text evidence="2">The sequence shown here is derived from an EMBL/GenBank/DDBJ whole genome shotgun (WGS) entry which is preliminary data.</text>
</comment>
<keyword evidence="1" id="KW-0812">Transmembrane</keyword>
<accession>A0ABP8RNI9</accession>
<keyword evidence="1" id="KW-0472">Membrane</keyword>
<protein>
    <submittedName>
        <fullName evidence="2">Uncharacterized protein</fullName>
    </submittedName>
</protein>
<keyword evidence="1" id="KW-1133">Transmembrane helix</keyword>
<reference evidence="3" key="1">
    <citation type="journal article" date="2019" name="Int. J. Syst. Evol. Microbiol.">
        <title>The Global Catalogue of Microorganisms (GCM) 10K type strain sequencing project: providing services to taxonomists for standard genome sequencing and annotation.</title>
        <authorList>
            <consortium name="The Broad Institute Genomics Platform"/>
            <consortium name="The Broad Institute Genome Sequencing Center for Infectious Disease"/>
            <person name="Wu L."/>
            <person name="Ma J."/>
        </authorList>
    </citation>
    <scope>NUCLEOTIDE SEQUENCE [LARGE SCALE GENOMIC DNA]</scope>
    <source>
        <strain evidence="3">JCM 17906</strain>
    </source>
</reference>
<proteinExistence type="predicted"/>
<feature type="transmembrane region" description="Helical" evidence="1">
    <location>
        <begin position="47"/>
        <end position="70"/>
    </location>
</feature>
<name>A0ABP8RNI9_9PSEU</name>
<gene>
    <name evidence="2" type="ORF">GCM10023175_19830</name>
</gene>
<organism evidence="2 3">
    <name type="scientific">Pseudonocardia xishanensis</name>
    <dbReference type="NCBI Taxonomy" id="630995"/>
    <lineage>
        <taxon>Bacteria</taxon>
        <taxon>Bacillati</taxon>
        <taxon>Actinomycetota</taxon>
        <taxon>Actinomycetes</taxon>
        <taxon>Pseudonocardiales</taxon>
        <taxon>Pseudonocardiaceae</taxon>
        <taxon>Pseudonocardia</taxon>
    </lineage>
</organism>
<evidence type="ECO:0000313" key="2">
    <source>
        <dbReference type="EMBL" id="GAA4543307.1"/>
    </source>
</evidence>
<evidence type="ECO:0000313" key="3">
    <source>
        <dbReference type="Proteomes" id="UP001501598"/>
    </source>
</evidence>